<dbReference type="InterPro" id="IPR005965">
    <property type="entry name" value="ACP_carboxylate_deaminase"/>
</dbReference>
<evidence type="ECO:0000256" key="1">
    <source>
        <dbReference type="ARBA" id="ARBA00001132"/>
    </source>
</evidence>
<evidence type="ECO:0000256" key="3">
    <source>
        <dbReference type="ARBA" id="ARBA00003003"/>
    </source>
</evidence>
<dbReference type="Proteomes" id="UP000060602">
    <property type="component" value="Chromosome"/>
</dbReference>
<protein>
    <recommendedName>
        <fullName evidence="7">1-aminocyclopropane-1-carboxylate deaminase</fullName>
        <shortName evidence="7">ACC deaminase</shortName>
        <shortName evidence="7">ACCD</shortName>
        <ecNumber evidence="7">3.5.99.7</ecNumber>
    </recommendedName>
</protein>
<dbReference type="InterPro" id="IPR027278">
    <property type="entry name" value="ACCD_DCysDesulf"/>
</dbReference>
<accession>A0A0X8NYG4</accession>
<organism evidence="11 12">
    <name type="scientific">Alcaligenes xylosoxydans xylosoxydans</name>
    <name type="common">Achromobacter xylosoxidans</name>
    <dbReference type="NCBI Taxonomy" id="85698"/>
    <lineage>
        <taxon>Bacteria</taxon>
        <taxon>Pseudomonadati</taxon>
        <taxon>Pseudomonadota</taxon>
        <taxon>Betaproteobacteria</taxon>
        <taxon>Burkholderiales</taxon>
        <taxon>Alcaligenaceae</taxon>
        <taxon>Achromobacter</taxon>
    </lineage>
</organism>
<evidence type="ECO:0000256" key="6">
    <source>
        <dbReference type="ARBA" id="ARBA00022898"/>
    </source>
</evidence>
<dbReference type="CDD" id="cd06449">
    <property type="entry name" value="ACCD"/>
    <property type="match status" value="1"/>
</dbReference>
<dbReference type="Pfam" id="PF00291">
    <property type="entry name" value="PALP"/>
    <property type="match status" value="1"/>
</dbReference>
<dbReference type="GO" id="GO:0009310">
    <property type="term" value="P:amine catabolic process"/>
    <property type="evidence" value="ECO:0007669"/>
    <property type="project" value="InterPro"/>
</dbReference>
<feature type="modified residue" description="N6-(pyridoxal phosphate)lysine" evidence="7 9">
    <location>
        <position position="51"/>
    </location>
</feature>
<comment type="cofactor">
    <cofactor evidence="2 7">
        <name>pyridoxal 5'-phosphate</name>
        <dbReference type="ChEBI" id="CHEBI:597326"/>
    </cofactor>
</comment>
<dbReference type="PANTHER" id="PTHR43780">
    <property type="entry name" value="1-AMINOCYCLOPROPANE-1-CARBOXYLATE DEAMINASE-RELATED"/>
    <property type="match status" value="1"/>
</dbReference>
<evidence type="ECO:0000259" key="10">
    <source>
        <dbReference type="Pfam" id="PF00291"/>
    </source>
</evidence>
<sequence length="338" mass="37034">MDLQRFPRHRLTFGDTPIEKLERLSAHLGGKVEIYAKREDCNSGLAFGGNKLRKLEYLIPQALEQGCDTLVTIGGIQSNHTRMVAAVAAKLGLACVLVQENWVDYSDAVYDRVGNIMMSRLMGADVRLVDQGFDIGFRRSWEEALEDVRKRGGKPYAIPAGASDHELGGLGYVGFAEEVRRQEAELGFKFDYIVVCAVTGSTQAGMVVGFAADGRADRVIGIDASATPDQTRAQILRIARRTADMVGLQRPITDSDVVLDTRYAYPAYGLPSAETNEAIRLCARLEGMMTDPVYEGKSMQGMMDIVRRGEIPAGSRVLYAHLGGVPAINAYSFLYRNG</sequence>
<feature type="active site" description="Nucleophile" evidence="7 8">
    <location>
        <position position="78"/>
    </location>
</feature>
<dbReference type="EC" id="3.5.99.7" evidence="7"/>
<keyword evidence="6 7" id="KW-0663">Pyridoxal phosphate</keyword>
<feature type="domain" description="Tryptophan synthase beta chain-like PALP" evidence="10">
    <location>
        <begin position="11"/>
        <end position="321"/>
    </location>
</feature>
<evidence type="ECO:0000256" key="8">
    <source>
        <dbReference type="PIRSR" id="PIRSR006278-1"/>
    </source>
</evidence>
<evidence type="ECO:0000313" key="11">
    <source>
        <dbReference type="EMBL" id="AMG36609.1"/>
    </source>
</evidence>
<dbReference type="AlphaFoldDB" id="A0A0X8NYG4"/>
<gene>
    <name evidence="7" type="primary">acdS</name>
    <name evidence="11" type="ORF">AL504_11585</name>
</gene>
<evidence type="ECO:0000256" key="7">
    <source>
        <dbReference type="HAMAP-Rule" id="MF_00807"/>
    </source>
</evidence>
<dbReference type="EMBL" id="CP014060">
    <property type="protein sequence ID" value="AMG36609.1"/>
    <property type="molecule type" value="Genomic_DNA"/>
</dbReference>
<dbReference type="RefSeq" id="WP_006393565.1">
    <property type="nucleotide sequence ID" value="NZ_CP014060.2"/>
</dbReference>
<dbReference type="InterPro" id="IPR036052">
    <property type="entry name" value="TrpB-like_PALP_sf"/>
</dbReference>
<dbReference type="GO" id="GO:0018871">
    <property type="term" value="P:1-aminocyclopropane-1-carboxylate metabolic process"/>
    <property type="evidence" value="ECO:0007669"/>
    <property type="project" value="UniProtKB-UniRule"/>
</dbReference>
<comment type="similarity">
    <text evidence="4 7">Belongs to the ACC deaminase/D-cysteine desulfhydrase family.</text>
</comment>
<dbReference type="GO" id="GO:0019148">
    <property type="term" value="F:D-cysteine desulfhydrase activity"/>
    <property type="evidence" value="ECO:0007669"/>
    <property type="project" value="TreeGrafter"/>
</dbReference>
<dbReference type="Gene3D" id="3.40.50.1100">
    <property type="match status" value="2"/>
</dbReference>
<comment type="catalytic activity">
    <reaction evidence="1 7">
        <text>1-aminocyclopropane-1-carboxylate + H2O = 2-oxobutanoate + NH4(+)</text>
        <dbReference type="Rhea" id="RHEA:16933"/>
        <dbReference type="ChEBI" id="CHEBI:15377"/>
        <dbReference type="ChEBI" id="CHEBI:16763"/>
        <dbReference type="ChEBI" id="CHEBI:28938"/>
        <dbReference type="ChEBI" id="CHEBI:58360"/>
        <dbReference type="EC" id="3.5.99.7"/>
    </reaction>
</comment>
<dbReference type="PANTHER" id="PTHR43780:SF2">
    <property type="entry name" value="1-AMINOCYCLOPROPANE-1-CARBOXYLATE DEAMINASE-RELATED"/>
    <property type="match status" value="1"/>
</dbReference>
<dbReference type="GO" id="GO:0030170">
    <property type="term" value="F:pyridoxal phosphate binding"/>
    <property type="evidence" value="ECO:0007669"/>
    <property type="project" value="InterPro"/>
</dbReference>
<evidence type="ECO:0000256" key="4">
    <source>
        <dbReference type="ARBA" id="ARBA00008639"/>
    </source>
</evidence>
<dbReference type="InterPro" id="IPR020601">
    <property type="entry name" value="ACP_carboxylate_deaminase_bac"/>
</dbReference>
<comment type="function">
    <text evidence="3 7">Catalyzes a cyclopropane ring-opening reaction, the irreversible conversion of 1-aminocyclopropane-1-carboxylate (ACC) to ammonia and alpha-ketobutyrate. Allows growth on ACC as a nitrogen source.</text>
</comment>
<evidence type="ECO:0000256" key="2">
    <source>
        <dbReference type="ARBA" id="ARBA00001933"/>
    </source>
</evidence>
<dbReference type="HAMAP" id="MF_00807">
    <property type="entry name" value="ACC_deaminase"/>
    <property type="match status" value="1"/>
</dbReference>
<evidence type="ECO:0000256" key="9">
    <source>
        <dbReference type="PIRSR" id="PIRSR006278-2"/>
    </source>
</evidence>
<comment type="subunit">
    <text evidence="7">Homotrimer.</text>
</comment>
<evidence type="ECO:0000256" key="5">
    <source>
        <dbReference type="ARBA" id="ARBA00022801"/>
    </source>
</evidence>
<dbReference type="PIRSF" id="PIRSF006278">
    <property type="entry name" value="ACCD_DCysDesulf"/>
    <property type="match status" value="1"/>
</dbReference>
<dbReference type="NCBIfam" id="TIGR01274">
    <property type="entry name" value="ACC_deam"/>
    <property type="match status" value="1"/>
</dbReference>
<dbReference type="FunFam" id="3.40.50.1100:FF:000048">
    <property type="entry name" value="1-aminocyclopropane-1-carboxylate deaminase"/>
    <property type="match status" value="1"/>
</dbReference>
<proteinExistence type="inferred from homology"/>
<name>A0A0X8NYG4_ALCXX</name>
<evidence type="ECO:0000313" key="12">
    <source>
        <dbReference type="Proteomes" id="UP000060602"/>
    </source>
</evidence>
<reference evidence="12" key="1">
    <citation type="submission" date="2015-12" db="EMBL/GenBank/DDBJ databases">
        <title>FDA dAtabase for Regulatory Grade micrObial Sequences (FDA-ARGOS): Supporting development and validation of Infectious Disease Dx tests.</title>
        <authorList>
            <person name="Case J."/>
            <person name="Tallon L."/>
            <person name="Sadzewicz L."/>
            <person name="Sengamalay N."/>
            <person name="Ott S."/>
            <person name="Godinez A."/>
            <person name="Nagaraj S."/>
            <person name="Nadendla S."/>
            <person name="Sichtig H."/>
        </authorList>
    </citation>
    <scope>NUCLEOTIDE SEQUENCE [LARGE SCALE GENOMIC DNA]</scope>
    <source>
        <strain evidence="12">FDAARGOS_147</strain>
    </source>
</reference>
<dbReference type="InterPro" id="IPR001926">
    <property type="entry name" value="TrpB-like_PALP"/>
</dbReference>
<keyword evidence="5 7" id="KW-0378">Hydrolase</keyword>
<dbReference type="GO" id="GO:0008660">
    <property type="term" value="F:1-aminocyclopropane-1-carboxylate deaminase activity"/>
    <property type="evidence" value="ECO:0007669"/>
    <property type="project" value="UniProtKB-UniRule"/>
</dbReference>
<dbReference type="SUPFAM" id="SSF53686">
    <property type="entry name" value="Tryptophan synthase beta subunit-like PLP-dependent enzymes"/>
    <property type="match status" value="1"/>
</dbReference>